<dbReference type="GO" id="GO:0003964">
    <property type="term" value="F:RNA-directed DNA polymerase activity"/>
    <property type="evidence" value="ECO:0007669"/>
    <property type="project" value="UniProtKB-KW"/>
</dbReference>
<dbReference type="CDD" id="cd01647">
    <property type="entry name" value="RT_LTR"/>
    <property type="match status" value="1"/>
</dbReference>
<dbReference type="SUPFAM" id="SSF53098">
    <property type="entry name" value="Ribonuclease H-like"/>
    <property type="match status" value="1"/>
</dbReference>
<dbReference type="SUPFAM" id="SSF57756">
    <property type="entry name" value="Retrovirus zinc finger-like domains"/>
    <property type="match status" value="1"/>
</dbReference>
<feature type="compositionally biased region" description="Acidic residues" evidence="9">
    <location>
        <begin position="531"/>
        <end position="540"/>
    </location>
</feature>
<feature type="compositionally biased region" description="Basic and acidic residues" evidence="9">
    <location>
        <begin position="305"/>
        <end position="322"/>
    </location>
</feature>
<keyword evidence="8" id="KW-0479">Metal-binding</keyword>
<evidence type="ECO:0000256" key="8">
    <source>
        <dbReference type="PROSITE-ProRule" id="PRU00047"/>
    </source>
</evidence>
<evidence type="ECO:0000256" key="2">
    <source>
        <dbReference type="ARBA" id="ARBA00022679"/>
    </source>
</evidence>
<dbReference type="CDD" id="cd09274">
    <property type="entry name" value="RNase_HI_RT_Ty3"/>
    <property type="match status" value="1"/>
</dbReference>
<dbReference type="PANTHER" id="PTHR37984">
    <property type="entry name" value="PROTEIN CBG26694"/>
    <property type="match status" value="1"/>
</dbReference>
<keyword evidence="4" id="KW-0540">Nuclease</keyword>
<dbReference type="Pfam" id="PF03732">
    <property type="entry name" value="Retrotrans_gag"/>
    <property type="match status" value="1"/>
</dbReference>
<evidence type="ECO:0000313" key="13">
    <source>
        <dbReference type="Proteomes" id="UP000824469"/>
    </source>
</evidence>
<dbReference type="FunFam" id="3.30.420.10:FF:000032">
    <property type="entry name" value="Retrovirus-related Pol polyprotein from transposon 297-like Protein"/>
    <property type="match status" value="1"/>
</dbReference>
<dbReference type="EMBL" id="JAHRHJ020000011">
    <property type="protein sequence ID" value="KAH9295542.1"/>
    <property type="molecule type" value="Genomic_DNA"/>
</dbReference>
<dbReference type="EC" id="2.7.7.49" evidence="1"/>
<dbReference type="Proteomes" id="UP000824469">
    <property type="component" value="Unassembled WGS sequence"/>
</dbReference>
<dbReference type="PANTHER" id="PTHR37984:SF5">
    <property type="entry name" value="PROTEIN NYNRIN-LIKE"/>
    <property type="match status" value="1"/>
</dbReference>
<dbReference type="Gene3D" id="3.30.420.10">
    <property type="entry name" value="Ribonuclease H-like superfamily/Ribonuclease H"/>
    <property type="match status" value="1"/>
</dbReference>
<dbReference type="InterPro" id="IPR041588">
    <property type="entry name" value="Integrase_H2C2"/>
</dbReference>
<dbReference type="Gene3D" id="2.40.70.10">
    <property type="entry name" value="Acid Proteases"/>
    <property type="match status" value="1"/>
</dbReference>
<dbReference type="Pfam" id="PF00665">
    <property type="entry name" value="rve"/>
    <property type="match status" value="1"/>
</dbReference>
<dbReference type="InterPro" id="IPR036875">
    <property type="entry name" value="Znf_CCHC_sf"/>
</dbReference>
<dbReference type="Pfam" id="PF17921">
    <property type="entry name" value="Integrase_H2C2"/>
    <property type="match status" value="1"/>
</dbReference>
<dbReference type="GO" id="GO:0016787">
    <property type="term" value="F:hydrolase activity"/>
    <property type="evidence" value="ECO:0007669"/>
    <property type="project" value="UniProtKB-KW"/>
</dbReference>
<keyword evidence="3" id="KW-0548">Nucleotidyltransferase</keyword>
<keyword evidence="6" id="KW-0378">Hydrolase</keyword>
<evidence type="ECO:0000259" key="10">
    <source>
        <dbReference type="PROSITE" id="PS50158"/>
    </source>
</evidence>
<evidence type="ECO:0000256" key="7">
    <source>
        <dbReference type="ARBA" id="ARBA00022918"/>
    </source>
</evidence>
<organism evidence="12 13">
    <name type="scientific">Taxus chinensis</name>
    <name type="common">Chinese yew</name>
    <name type="synonym">Taxus wallichiana var. chinensis</name>
    <dbReference type="NCBI Taxonomy" id="29808"/>
    <lineage>
        <taxon>Eukaryota</taxon>
        <taxon>Viridiplantae</taxon>
        <taxon>Streptophyta</taxon>
        <taxon>Embryophyta</taxon>
        <taxon>Tracheophyta</taxon>
        <taxon>Spermatophyta</taxon>
        <taxon>Pinopsida</taxon>
        <taxon>Pinidae</taxon>
        <taxon>Conifers II</taxon>
        <taxon>Cupressales</taxon>
        <taxon>Taxaceae</taxon>
        <taxon>Taxus</taxon>
    </lineage>
</organism>
<dbReference type="InterPro" id="IPR021109">
    <property type="entry name" value="Peptidase_aspartic_dom_sf"/>
</dbReference>
<evidence type="ECO:0000259" key="11">
    <source>
        <dbReference type="PROSITE" id="PS50994"/>
    </source>
</evidence>
<evidence type="ECO:0000313" key="12">
    <source>
        <dbReference type="EMBL" id="KAH9295542.1"/>
    </source>
</evidence>
<keyword evidence="13" id="KW-1185">Reference proteome</keyword>
<dbReference type="InterPro" id="IPR041373">
    <property type="entry name" value="RT_RNaseH"/>
</dbReference>
<sequence>MGKIPVFSAQSNEDASSFIQEFKRSCICNGLIRREQWTEFFPTFLDGSALRWFETLGDNVKNSWDLLTESFLEEFGEQQKYADLMIEITKLSQGEKEKIRDYHARVLELRRKLDAQIRKEGLADGLMNGVDNLLCKHFILGMKPEIRQRVKYDRPATIEQAKEIARRQEESMEEEPKEIVAKVEPTPTPLVQNPQPLSVSTNISPSTSTEYEDLLKKMGQLTINLLQGKEFSSQGGDRGPKRNISEVVCYGCYKKGHYKYNCPDRASTSGTRDNDKGKAPVNSFDVVDKSINNEVDVFVTKRKKEKDNQDGNDPKKMKGETSKKHRRRKLGVQDFLISQGQGPYSILEDLSKRPANITYGQLLAMSSEKRRELRSGLNARRRKEVEVPVLEAEADPYAPQAEVLCNGISIHDVLVDGGAAVNVMTESVMNMLGLKIDRPSTLMLRSLNKGKTKPEGVVSNVAISVMGVVCVVDFQVMKNGTVAYPMLLGRPWLRRVHARNYWNEGFMTLGRGRERVKINVIPRHHKAEPVDSSDETDDWTSSDYSSTSEVDTEDEESEVDVSVMDILPVTPTHEPIKLSEEEIDDRLQQIKIGDAVMESEKESYLQLFRRYIHLFTFDYKELHQVSWVEHSIELVDGAKPIKQMPYRMNPNFSKTVKEEIDKLLDAGFIFAVENSEWVSPIVISIKKNGKLRICVDYRKLNKATKKDHYPLPFSDQILDEVAGQECYSFADGYSGYNQVRIAEKDQLKTTFTTPWGTFAYRVMPFGLCNAPATFQRLMNRVFEPYIGNFIRVFLDDFCIYGSKMDHLHQMETTFQRLDEAQASLNPTKCVFGCSKGVLLGHVVSRDGIGTDPDKVSKIKELPFPMNRSKLRSFLGHVGYYRRFIKNFSKIAQPLTQFLKKDVTYEPGNKAHEAFEQLKEALVSSPVLKNPDWSKPFIVYTDASDAALGSTLSQKDENGNDHPIYFGSRQMSSAEVNYTVTEKEALAIIFAVKKFRNYLLGQKFIVVTDHQALKYIVNKPNPSGRIARWIILLQEFEFDIIDRPGKKHVNADALSRAYDGLGSSCDDDDFPDAALLSLDTIPSEYIDIWNYLNEFKFPDGANAKTKRKITQASRPYSILHGVLFRIGPDGQYKRAVGRDQGKELIEEFHNGTCGGHFSGQLTARRILDAGYHWPTLFRDCYNYCKTCDICQTHGNRKTSSAPLCPILPLGPFEKWGIDIVGPLPTTPHQNKYIVVATDYLTKWVEARPLKTTSMDEVARFIYERIVTRFGCPLEIVTDQGSHFINEVVEALVNKFSIKHRKATTYKPSTNGQVERTNFVLCQILAKDAALQVHKWDKRIHAALWAYRATSKSATGYSPFQLAYGIDPVLPIEFDIPTVRVMKNERMDESDSVKERLVHLHLLEEMREIVKDTSYKKKMKQKEYFDQKIRWSPFHVNDLVLVYDSRYKKRRQRKFLPKWMGPYKIVAVHENGTYRLEELDGTPITKWVNHDKLKIFQAPE</sequence>
<dbReference type="Pfam" id="PF00078">
    <property type="entry name" value="RVT_1"/>
    <property type="match status" value="1"/>
</dbReference>
<evidence type="ECO:0000256" key="5">
    <source>
        <dbReference type="ARBA" id="ARBA00022759"/>
    </source>
</evidence>
<dbReference type="Gene3D" id="3.10.10.10">
    <property type="entry name" value="HIV Type 1 Reverse Transcriptase, subunit A, domain 1"/>
    <property type="match status" value="1"/>
</dbReference>
<evidence type="ECO:0000256" key="6">
    <source>
        <dbReference type="ARBA" id="ARBA00022801"/>
    </source>
</evidence>
<evidence type="ECO:0000256" key="4">
    <source>
        <dbReference type="ARBA" id="ARBA00022722"/>
    </source>
</evidence>
<evidence type="ECO:0000256" key="9">
    <source>
        <dbReference type="SAM" id="MobiDB-lite"/>
    </source>
</evidence>
<name>A0AA38FBJ8_TAXCH</name>
<dbReference type="InterPro" id="IPR043128">
    <property type="entry name" value="Rev_trsase/Diguanyl_cyclase"/>
</dbReference>
<dbReference type="Gene3D" id="1.10.340.70">
    <property type="match status" value="1"/>
</dbReference>
<dbReference type="PROSITE" id="PS50994">
    <property type="entry name" value="INTEGRASE"/>
    <property type="match status" value="1"/>
</dbReference>
<dbReference type="InterPro" id="IPR012337">
    <property type="entry name" value="RNaseH-like_sf"/>
</dbReference>
<dbReference type="InterPro" id="IPR005162">
    <property type="entry name" value="Retrotrans_gag_dom"/>
</dbReference>
<dbReference type="FunFam" id="3.10.20.370:FF:000001">
    <property type="entry name" value="Retrovirus-related Pol polyprotein from transposon 17.6-like protein"/>
    <property type="match status" value="1"/>
</dbReference>
<dbReference type="FunFam" id="3.30.70.270:FF:000020">
    <property type="entry name" value="Transposon Tf2-6 polyprotein-like Protein"/>
    <property type="match status" value="1"/>
</dbReference>
<proteinExistence type="predicted"/>
<keyword evidence="8" id="KW-0862">Zinc</keyword>
<feature type="region of interest" description="Disordered" evidence="9">
    <location>
        <begin position="526"/>
        <end position="557"/>
    </location>
</feature>
<dbReference type="InterPro" id="IPR036397">
    <property type="entry name" value="RNaseH_sf"/>
</dbReference>
<comment type="caution">
    <text evidence="12">The sequence shown here is derived from an EMBL/GenBank/DDBJ whole genome shotgun (WGS) entry which is preliminary data.</text>
</comment>
<feature type="region of interest" description="Disordered" evidence="9">
    <location>
        <begin position="300"/>
        <end position="326"/>
    </location>
</feature>
<evidence type="ECO:0000256" key="3">
    <source>
        <dbReference type="ARBA" id="ARBA00022695"/>
    </source>
</evidence>
<keyword evidence="2" id="KW-0808">Transferase</keyword>
<dbReference type="CDD" id="cd00303">
    <property type="entry name" value="retropepsin_like"/>
    <property type="match status" value="1"/>
</dbReference>
<dbReference type="SUPFAM" id="SSF50630">
    <property type="entry name" value="Acid proteases"/>
    <property type="match status" value="1"/>
</dbReference>
<dbReference type="GO" id="GO:0003676">
    <property type="term" value="F:nucleic acid binding"/>
    <property type="evidence" value="ECO:0007669"/>
    <property type="project" value="InterPro"/>
</dbReference>
<feature type="region of interest" description="Disordered" evidence="9">
    <location>
        <begin position="261"/>
        <end position="282"/>
    </location>
</feature>
<dbReference type="Pfam" id="PF17917">
    <property type="entry name" value="RT_RNaseH"/>
    <property type="match status" value="1"/>
</dbReference>
<dbReference type="Gene3D" id="4.10.60.10">
    <property type="entry name" value="Zinc finger, CCHC-type"/>
    <property type="match status" value="1"/>
</dbReference>
<dbReference type="InterPro" id="IPR050951">
    <property type="entry name" value="Retrovirus_Pol_polyprotein"/>
</dbReference>
<accession>A0AA38FBJ8</accession>
<dbReference type="GO" id="GO:0015074">
    <property type="term" value="P:DNA integration"/>
    <property type="evidence" value="ECO:0007669"/>
    <property type="project" value="InterPro"/>
</dbReference>
<dbReference type="InterPro" id="IPR000477">
    <property type="entry name" value="RT_dom"/>
</dbReference>
<dbReference type="SUPFAM" id="SSF56672">
    <property type="entry name" value="DNA/RNA polymerases"/>
    <property type="match status" value="1"/>
</dbReference>
<dbReference type="InterPro" id="IPR001584">
    <property type="entry name" value="Integrase_cat-core"/>
</dbReference>
<dbReference type="PROSITE" id="PS50158">
    <property type="entry name" value="ZF_CCHC"/>
    <property type="match status" value="1"/>
</dbReference>
<dbReference type="GO" id="GO:0008270">
    <property type="term" value="F:zinc ion binding"/>
    <property type="evidence" value="ECO:0007669"/>
    <property type="project" value="UniProtKB-KW"/>
</dbReference>
<dbReference type="InterPro" id="IPR043502">
    <property type="entry name" value="DNA/RNA_pol_sf"/>
</dbReference>
<reference evidence="12 13" key="1">
    <citation type="journal article" date="2021" name="Nat. Plants">
        <title>The Taxus genome provides insights into paclitaxel biosynthesis.</title>
        <authorList>
            <person name="Xiong X."/>
            <person name="Gou J."/>
            <person name="Liao Q."/>
            <person name="Li Y."/>
            <person name="Zhou Q."/>
            <person name="Bi G."/>
            <person name="Li C."/>
            <person name="Du R."/>
            <person name="Wang X."/>
            <person name="Sun T."/>
            <person name="Guo L."/>
            <person name="Liang H."/>
            <person name="Lu P."/>
            <person name="Wu Y."/>
            <person name="Zhang Z."/>
            <person name="Ro D.K."/>
            <person name="Shang Y."/>
            <person name="Huang S."/>
            <person name="Yan J."/>
        </authorList>
    </citation>
    <scope>NUCLEOTIDE SEQUENCE [LARGE SCALE GENOMIC DNA]</scope>
    <source>
        <strain evidence="12">Ta-2019</strain>
    </source>
</reference>
<dbReference type="GO" id="GO:0004519">
    <property type="term" value="F:endonuclease activity"/>
    <property type="evidence" value="ECO:0007669"/>
    <property type="project" value="UniProtKB-KW"/>
</dbReference>
<keyword evidence="8" id="KW-0863">Zinc-finger</keyword>
<evidence type="ECO:0000256" key="1">
    <source>
        <dbReference type="ARBA" id="ARBA00012493"/>
    </source>
</evidence>
<dbReference type="OMA" id="VIDECAN"/>
<keyword evidence="7" id="KW-0695">RNA-directed DNA polymerase</keyword>
<dbReference type="Gene3D" id="3.30.70.270">
    <property type="match status" value="2"/>
</dbReference>
<keyword evidence="5" id="KW-0255">Endonuclease</keyword>
<feature type="domain" description="CCHC-type" evidence="10">
    <location>
        <begin position="249"/>
        <end position="264"/>
    </location>
</feature>
<gene>
    <name evidence="12" type="ORF">KI387_039130</name>
</gene>
<protein>
    <recommendedName>
        <fullName evidence="1">RNA-directed DNA polymerase</fullName>
        <ecNumber evidence="1">2.7.7.49</ecNumber>
    </recommendedName>
</protein>
<feature type="domain" description="Integrase catalytic" evidence="11">
    <location>
        <begin position="1206"/>
        <end position="1365"/>
    </location>
</feature>
<dbReference type="InterPro" id="IPR001878">
    <property type="entry name" value="Znf_CCHC"/>
</dbReference>